<feature type="transmembrane region" description="Helical" evidence="6">
    <location>
        <begin position="134"/>
        <end position="155"/>
    </location>
</feature>
<dbReference type="GO" id="GO:0005886">
    <property type="term" value="C:plasma membrane"/>
    <property type="evidence" value="ECO:0007669"/>
    <property type="project" value="UniProtKB-SubCell"/>
</dbReference>
<feature type="transmembrane region" description="Helical" evidence="6">
    <location>
        <begin position="76"/>
        <end position="95"/>
    </location>
</feature>
<gene>
    <name evidence="8" type="ORF">H9895_01610</name>
</gene>
<dbReference type="InterPro" id="IPR020846">
    <property type="entry name" value="MFS_dom"/>
</dbReference>
<evidence type="ECO:0000259" key="7">
    <source>
        <dbReference type="PROSITE" id="PS50850"/>
    </source>
</evidence>
<dbReference type="SUPFAM" id="SSF103473">
    <property type="entry name" value="MFS general substrate transporter"/>
    <property type="match status" value="1"/>
</dbReference>
<dbReference type="PROSITE" id="PS50850">
    <property type="entry name" value="MFS"/>
    <property type="match status" value="1"/>
</dbReference>
<keyword evidence="4 6" id="KW-1133">Transmembrane helix</keyword>
<sequence length="402" mass="44133">MKQENNNVQHRQILLFIGIIIVAFNLRPAITSVGPIIGMVRDDIGFPNWAIAFLTSLPLIAFAIMSPLVPRIANRWTNEITLTIGLLILIIGISLRTISLSFFLFTGTLLVGLGIAVLNVLLPGVIKENFPAKVALMTSLYTTSMSIFATAGSAVSVPIAEGMDLGWQWALFIWVLPAIIAFILWLFILKGKKGKKASSMPYLEYSQRSGGIWKDGFAWKIALFMGLQSSLFYILISWLPEIMIDDGLNPTNAGFVLALFQLVAIPVSFTIPMFAIRFKRQSMIVLFVNILFIIGMIGLILQTNWTITLISVMIIGMGSSANFALSLLFLSIRAENAKDASELSGMAQSVGYIVAAFGPIVTGYLYDVTHNWTISLLGVIIILIAVLLFGYQAGKDKFVLQK</sequence>
<feature type="transmembrane region" description="Helical" evidence="6">
    <location>
        <begin position="307"/>
        <end position="330"/>
    </location>
</feature>
<dbReference type="EMBL" id="DXHX01000023">
    <property type="protein sequence ID" value="HIV73759.1"/>
    <property type="molecule type" value="Genomic_DNA"/>
</dbReference>
<dbReference type="AlphaFoldDB" id="A0A9D1PLT6"/>
<feature type="transmembrane region" description="Helical" evidence="6">
    <location>
        <begin position="167"/>
        <end position="189"/>
    </location>
</feature>
<feature type="transmembrane region" description="Helical" evidence="6">
    <location>
        <begin position="101"/>
        <end position="122"/>
    </location>
</feature>
<feature type="domain" description="Major facilitator superfamily (MFS) profile" evidence="7">
    <location>
        <begin position="11"/>
        <end position="397"/>
    </location>
</feature>
<evidence type="ECO:0000256" key="1">
    <source>
        <dbReference type="ARBA" id="ARBA00004651"/>
    </source>
</evidence>
<feature type="transmembrane region" description="Helical" evidence="6">
    <location>
        <begin position="12"/>
        <end position="37"/>
    </location>
</feature>
<dbReference type="Gene3D" id="1.20.1250.20">
    <property type="entry name" value="MFS general substrate transporter like domains"/>
    <property type="match status" value="2"/>
</dbReference>
<organism evidence="8 9">
    <name type="scientific">Candidatus Pseudogracilibacillus intestinigallinarum</name>
    <dbReference type="NCBI Taxonomy" id="2838742"/>
    <lineage>
        <taxon>Bacteria</taxon>
        <taxon>Bacillati</taxon>
        <taxon>Bacillota</taxon>
        <taxon>Bacilli</taxon>
        <taxon>Bacillales</taxon>
        <taxon>Bacillaceae</taxon>
        <taxon>Pseudogracilibacillus</taxon>
    </lineage>
</organism>
<keyword evidence="2" id="KW-0813">Transport</keyword>
<dbReference type="PANTHER" id="PTHR23523:SF2">
    <property type="entry name" value="2-NITROIMIDAZOLE TRANSPORTER"/>
    <property type="match status" value="1"/>
</dbReference>
<evidence type="ECO:0000313" key="9">
    <source>
        <dbReference type="Proteomes" id="UP000823937"/>
    </source>
</evidence>
<keyword evidence="5 6" id="KW-0472">Membrane</keyword>
<evidence type="ECO:0000256" key="5">
    <source>
        <dbReference type="ARBA" id="ARBA00023136"/>
    </source>
</evidence>
<dbReference type="Proteomes" id="UP000823937">
    <property type="component" value="Unassembled WGS sequence"/>
</dbReference>
<feature type="transmembrane region" description="Helical" evidence="6">
    <location>
        <begin position="217"/>
        <end position="236"/>
    </location>
</feature>
<feature type="transmembrane region" description="Helical" evidence="6">
    <location>
        <begin position="49"/>
        <end position="69"/>
    </location>
</feature>
<accession>A0A9D1PLT6</accession>
<name>A0A9D1PLT6_9BACI</name>
<dbReference type="CDD" id="cd17339">
    <property type="entry name" value="MFS_NIMT_CynX_like"/>
    <property type="match status" value="1"/>
</dbReference>
<dbReference type="InterPro" id="IPR052524">
    <property type="entry name" value="MFS_Cyanate_Porter"/>
</dbReference>
<dbReference type="InterPro" id="IPR036259">
    <property type="entry name" value="MFS_trans_sf"/>
</dbReference>
<feature type="transmembrane region" description="Helical" evidence="6">
    <location>
        <begin position="350"/>
        <end position="366"/>
    </location>
</feature>
<keyword evidence="3 6" id="KW-0812">Transmembrane</keyword>
<protein>
    <submittedName>
        <fullName evidence="8">MFS transporter</fullName>
    </submittedName>
</protein>
<feature type="transmembrane region" description="Helical" evidence="6">
    <location>
        <begin position="256"/>
        <end position="276"/>
    </location>
</feature>
<evidence type="ECO:0000256" key="4">
    <source>
        <dbReference type="ARBA" id="ARBA00022989"/>
    </source>
</evidence>
<evidence type="ECO:0000313" key="8">
    <source>
        <dbReference type="EMBL" id="HIV73759.1"/>
    </source>
</evidence>
<comment type="subcellular location">
    <subcellularLocation>
        <location evidence="1">Cell membrane</location>
        <topology evidence="1">Multi-pass membrane protein</topology>
    </subcellularLocation>
</comment>
<comment type="caution">
    <text evidence="8">The sequence shown here is derived from an EMBL/GenBank/DDBJ whole genome shotgun (WGS) entry which is preliminary data.</text>
</comment>
<evidence type="ECO:0000256" key="6">
    <source>
        <dbReference type="SAM" id="Phobius"/>
    </source>
</evidence>
<feature type="transmembrane region" description="Helical" evidence="6">
    <location>
        <begin position="372"/>
        <end position="391"/>
    </location>
</feature>
<feature type="transmembrane region" description="Helical" evidence="6">
    <location>
        <begin position="283"/>
        <end position="301"/>
    </location>
</feature>
<reference evidence="8" key="1">
    <citation type="journal article" date="2021" name="PeerJ">
        <title>Extensive microbial diversity within the chicken gut microbiome revealed by metagenomics and culture.</title>
        <authorList>
            <person name="Gilroy R."/>
            <person name="Ravi A."/>
            <person name="Getino M."/>
            <person name="Pursley I."/>
            <person name="Horton D.L."/>
            <person name="Alikhan N.F."/>
            <person name="Baker D."/>
            <person name="Gharbi K."/>
            <person name="Hall N."/>
            <person name="Watson M."/>
            <person name="Adriaenssens E.M."/>
            <person name="Foster-Nyarko E."/>
            <person name="Jarju S."/>
            <person name="Secka A."/>
            <person name="Antonio M."/>
            <person name="Oren A."/>
            <person name="Chaudhuri R.R."/>
            <person name="La Ragione R."/>
            <person name="Hildebrand F."/>
            <person name="Pallen M.J."/>
        </authorList>
    </citation>
    <scope>NUCLEOTIDE SEQUENCE</scope>
    <source>
        <strain evidence="8">CHK169-2315</strain>
    </source>
</reference>
<dbReference type="GO" id="GO:0022857">
    <property type="term" value="F:transmembrane transporter activity"/>
    <property type="evidence" value="ECO:0007669"/>
    <property type="project" value="InterPro"/>
</dbReference>
<evidence type="ECO:0000256" key="3">
    <source>
        <dbReference type="ARBA" id="ARBA00022692"/>
    </source>
</evidence>
<dbReference type="Pfam" id="PF07690">
    <property type="entry name" value="MFS_1"/>
    <property type="match status" value="1"/>
</dbReference>
<dbReference type="PANTHER" id="PTHR23523">
    <property type="match status" value="1"/>
</dbReference>
<evidence type="ECO:0000256" key="2">
    <source>
        <dbReference type="ARBA" id="ARBA00022448"/>
    </source>
</evidence>
<dbReference type="InterPro" id="IPR011701">
    <property type="entry name" value="MFS"/>
</dbReference>
<reference evidence="8" key="2">
    <citation type="submission" date="2021-04" db="EMBL/GenBank/DDBJ databases">
        <authorList>
            <person name="Gilroy R."/>
        </authorList>
    </citation>
    <scope>NUCLEOTIDE SEQUENCE</scope>
    <source>
        <strain evidence="8">CHK169-2315</strain>
    </source>
</reference>
<proteinExistence type="predicted"/>